<evidence type="ECO:0000313" key="3">
    <source>
        <dbReference type="Proteomes" id="UP000279271"/>
    </source>
</evidence>
<keyword evidence="1" id="KW-0812">Transmembrane</keyword>
<keyword evidence="1" id="KW-1133">Transmembrane helix</keyword>
<gene>
    <name evidence="2" type="ORF">APUTEX25_002091</name>
</gene>
<name>A0A3M7KXQ5_AUXPR</name>
<feature type="non-terminal residue" evidence="2">
    <location>
        <position position="117"/>
    </location>
</feature>
<evidence type="ECO:0000313" key="2">
    <source>
        <dbReference type="EMBL" id="RMZ54515.1"/>
    </source>
</evidence>
<keyword evidence="1" id="KW-0472">Membrane</keyword>
<organism evidence="2 3">
    <name type="scientific">Auxenochlorella protothecoides</name>
    <name type="common">Green microalga</name>
    <name type="synonym">Chlorella protothecoides</name>
    <dbReference type="NCBI Taxonomy" id="3075"/>
    <lineage>
        <taxon>Eukaryota</taxon>
        <taxon>Viridiplantae</taxon>
        <taxon>Chlorophyta</taxon>
        <taxon>core chlorophytes</taxon>
        <taxon>Trebouxiophyceae</taxon>
        <taxon>Chlorellales</taxon>
        <taxon>Chlorellaceae</taxon>
        <taxon>Auxenochlorella</taxon>
    </lineage>
</organism>
<dbReference type="AlphaFoldDB" id="A0A3M7KXQ5"/>
<protein>
    <submittedName>
        <fullName evidence="2">Uncharacterized protein</fullName>
    </submittedName>
</protein>
<dbReference type="EMBL" id="QOKY01000179">
    <property type="protein sequence ID" value="RMZ54515.1"/>
    <property type="molecule type" value="Genomic_DNA"/>
</dbReference>
<sequence length="117" mass="13135">MADFLGKPFMGPASTPHVAPGMFSGFFIGAQVALFAAAMPGRFLGTEVRPRKFKCVAGWSGCHVIDGHREYIISCCNEAAQRRDVLRGQAPRAWYKGKPRLTGDSWEKMWNKHIHWK</sequence>
<feature type="transmembrane region" description="Helical" evidence="1">
    <location>
        <begin position="20"/>
        <end position="44"/>
    </location>
</feature>
<comment type="caution">
    <text evidence="2">The sequence shown here is derived from an EMBL/GenBank/DDBJ whole genome shotgun (WGS) entry which is preliminary data.</text>
</comment>
<reference evidence="3" key="1">
    <citation type="journal article" date="2018" name="Algal Res.">
        <title>Characterization of plant carbon substrate utilization by Auxenochlorella protothecoides.</title>
        <authorList>
            <person name="Vogler B.W."/>
            <person name="Starkenburg S.R."/>
            <person name="Sudasinghe N."/>
            <person name="Schambach J.Y."/>
            <person name="Rollin J.A."/>
            <person name="Pattathil S."/>
            <person name="Barry A.N."/>
        </authorList>
    </citation>
    <scope>NUCLEOTIDE SEQUENCE [LARGE SCALE GENOMIC DNA]</scope>
    <source>
        <strain evidence="3">UTEX 25</strain>
    </source>
</reference>
<accession>A0A3M7KXQ5</accession>
<proteinExistence type="predicted"/>
<evidence type="ECO:0000256" key="1">
    <source>
        <dbReference type="SAM" id="Phobius"/>
    </source>
</evidence>
<dbReference type="Proteomes" id="UP000279271">
    <property type="component" value="Unassembled WGS sequence"/>
</dbReference>